<dbReference type="InterPro" id="IPR019537">
    <property type="entry name" value="TMEM65"/>
</dbReference>
<keyword evidence="8" id="KW-1185">Reference proteome</keyword>
<evidence type="ECO:0000256" key="5">
    <source>
        <dbReference type="SAM" id="Phobius"/>
    </source>
</evidence>
<evidence type="ECO:0000313" key="7">
    <source>
        <dbReference type="EMBL" id="KAL2653605.1"/>
    </source>
</evidence>
<dbReference type="Pfam" id="PF10507">
    <property type="entry name" value="TMEM65"/>
    <property type="match status" value="1"/>
</dbReference>
<organism evidence="7 8">
    <name type="scientific">Riccia fluitans</name>
    <dbReference type="NCBI Taxonomy" id="41844"/>
    <lineage>
        <taxon>Eukaryota</taxon>
        <taxon>Viridiplantae</taxon>
        <taxon>Streptophyta</taxon>
        <taxon>Embryophyta</taxon>
        <taxon>Marchantiophyta</taxon>
        <taxon>Marchantiopsida</taxon>
        <taxon>Marchantiidae</taxon>
        <taxon>Marchantiales</taxon>
        <taxon>Ricciaceae</taxon>
        <taxon>Riccia</taxon>
    </lineage>
</organism>
<comment type="caution">
    <text evidence="7">The sequence shown here is derived from an EMBL/GenBank/DDBJ whole genome shotgun (WGS) entry which is preliminary data.</text>
</comment>
<name>A0ABD1ZQL0_9MARC</name>
<dbReference type="PANTHER" id="PTHR21706:SF15">
    <property type="entry name" value="TRANSMEMBRANE PROTEIN 65"/>
    <property type="match status" value="1"/>
</dbReference>
<evidence type="ECO:0000256" key="3">
    <source>
        <dbReference type="ARBA" id="ARBA00022989"/>
    </source>
</evidence>
<dbReference type="AlphaFoldDB" id="A0ABD1ZQL0"/>
<sequence length="411" mass="44064">MALTITIGSLKLGGAGSLVRHLETASELSETLKQGSPRRGPGCSLETAAERLRGTFRSTSIQRSKYGSKSNVDCSNADPGGSRVIRQVRCNAATGSGEADRGDAEAVVQGMRKLLVNEETAISEKAALDLVSSLEQQGRAALLTALYRSSLAGDVSAHFKEADTNLDGTIDEMEFTTYAEAQAIKFGASMKPLTTKQMLYLFRKAAVGMVGFGFTDNAIMLIAGDAIQNSIGATLGLTTLLSAGLGNAVADFIGTAFRGYIERLSGRLMVQDVPISVHQLQQKEAWWAETVGASFGVTVGCLLGLAPLFIIQSRKDQERNDARAVDGKFASITWSSQAAAPHVECCEDSTELTTLRASVQPVVSPPLQLRTFQANLWGTPMLLLSMVVFTAVRRVVKYRKSFGSHSEKRIF</sequence>
<proteinExistence type="predicted"/>
<keyword evidence="4 5" id="KW-0472">Membrane</keyword>
<dbReference type="Proteomes" id="UP001605036">
    <property type="component" value="Unassembled WGS sequence"/>
</dbReference>
<feature type="domain" description="EF-hand" evidence="6">
    <location>
        <begin position="150"/>
        <end position="185"/>
    </location>
</feature>
<evidence type="ECO:0000256" key="4">
    <source>
        <dbReference type="ARBA" id="ARBA00023136"/>
    </source>
</evidence>
<dbReference type="PROSITE" id="PS50222">
    <property type="entry name" value="EF_HAND_2"/>
    <property type="match status" value="1"/>
</dbReference>
<comment type="subcellular location">
    <subcellularLocation>
        <location evidence="1">Membrane</location>
        <topology evidence="1">Multi-pass membrane protein</topology>
    </subcellularLocation>
</comment>
<gene>
    <name evidence="7" type="ORF">R1flu_021733</name>
</gene>
<evidence type="ECO:0000256" key="2">
    <source>
        <dbReference type="ARBA" id="ARBA00022692"/>
    </source>
</evidence>
<dbReference type="PANTHER" id="PTHR21706">
    <property type="entry name" value="TRANSMEMBRANE PROTEIN 65"/>
    <property type="match status" value="1"/>
</dbReference>
<keyword evidence="3 5" id="KW-1133">Transmembrane helix</keyword>
<dbReference type="InterPro" id="IPR002048">
    <property type="entry name" value="EF_hand_dom"/>
</dbReference>
<evidence type="ECO:0000313" key="8">
    <source>
        <dbReference type="Proteomes" id="UP001605036"/>
    </source>
</evidence>
<reference evidence="7 8" key="1">
    <citation type="submission" date="2024-09" db="EMBL/GenBank/DDBJ databases">
        <title>Chromosome-scale assembly of Riccia fluitans.</title>
        <authorList>
            <person name="Paukszto L."/>
            <person name="Sawicki J."/>
            <person name="Karawczyk K."/>
            <person name="Piernik-Szablinska J."/>
            <person name="Szczecinska M."/>
            <person name="Mazdziarz M."/>
        </authorList>
    </citation>
    <scope>NUCLEOTIDE SEQUENCE [LARGE SCALE GENOMIC DNA]</scope>
    <source>
        <strain evidence="7">Rf_01</strain>
        <tissue evidence="7">Aerial parts of the thallus</tissue>
    </source>
</reference>
<keyword evidence="2 5" id="KW-0812">Transmembrane</keyword>
<protein>
    <recommendedName>
        <fullName evidence="6">EF-hand domain-containing protein</fullName>
    </recommendedName>
</protein>
<dbReference type="GO" id="GO:0016020">
    <property type="term" value="C:membrane"/>
    <property type="evidence" value="ECO:0007669"/>
    <property type="project" value="UniProtKB-SubCell"/>
</dbReference>
<accession>A0ABD1ZQL0</accession>
<evidence type="ECO:0000259" key="6">
    <source>
        <dbReference type="PROSITE" id="PS50222"/>
    </source>
</evidence>
<feature type="transmembrane region" description="Helical" evidence="5">
    <location>
        <begin position="374"/>
        <end position="392"/>
    </location>
</feature>
<dbReference type="EMBL" id="JBHFFA010000001">
    <property type="protein sequence ID" value="KAL2653605.1"/>
    <property type="molecule type" value="Genomic_DNA"/>
</dbReference>
<evidence type="ECO:0000256" key="1">
    <source>
        <dbReference type="ARBA" id="ARBA00004141"/>
    </source>
</evidence>